<keyword evidence="3" id="KW-0472">Membrane</keyword>
<name>A0A8J7NT24_ATRSP</name>
<dbReference type="Pfam" id="PF20805">
    <property type="entry name" value="Integrin_A_Ig_2"/>
    <property type="match status" value="1"/>
</dbReference>
<dbReference type="GO" id="GO:0008305">
    <property type="term" value="C:integrin complex"/>
    <property type="evidence" value="ECO:0007669"/>
    <property type="project" value="TreeGrafter"/>
</dbReference>
<reference evidence="6" key="1">
    <citation type="journal article" date="2021" name="Cell">
        <title>Tracing the genetic footprints of vertebrate landing in non-teleost ray-finned fishes.</title>
        <authorList>
            <person name="Bi X."/>
            <person name="Wang K."/>
            <person name="Yang L."/>
            <person name="Pan H."/>
            <person name="Jiang H."/>
            <person name="Wei Q."/>
            <person name="Fang M."/>
            <person name="Yu H."/>
            <person name="Zhu C."/>
            <person name="Cai Y."/>
            <person name="He Y."/>
            <person name="Gan X."/>
            <person name="Zeng H."/>
            <person name="Yu D."/>
            <person name="Zhu Y."/>
            <person name="Jiang H."/>
            <person name="Qiu Q."/>
            <person name="Yang H."/>
            <person name="Zhang Y.E."/>
            <person name="Wang W."/>
            <person name="Zhu M."/>
            <person name="He S."/>
            <person name="Zhang G."/>
        </authorList>
    </citation>
    <scope>NUCLEOTIDE SEQUENCE</scope>
    <source>
        <strain evidence="6">Allg_001</strain>
    </source>
</reference>
<sequence length="487" mass="54524">KLKKIIFTHNTHWMNEEILQLKRNCHKSECLLRKPKLQVHSDILREQISTYNTSIKRTRQLYFSNVINKHKDNLLSNTLSAVADEVWACRLTQDTVRVLCALSSTSEEKVNVDSDSSIDLLLIGAPMFYDGVSRRQGQVKVCPLSSSVSAVSVCPVRQDHREPALLFPRTVQTASTAQVFTLLHIDQLTPDVSACTGGVLQATINYTLTLDATRLRYRAHFKPNMRQLLGSVLVGLGLKCLSHPFEIPSCPEDSLSSLSNELQFSMTGLPSSSADGLSPILDPGSGRKTFFPLDFERQCGADEKCVDDLKVDFNFSRVPELQVGISPVLNLTVAVENRGEDSYNSRVIFTYPSVLSYRRNTLLQVLPRYYTVTTRLQAPLKHPAAGTPTLLHSTTLLLHSYNSRVIFTYPSVLSYRRNTLLQVLPRYYTVTTRLQAPLKHPAAGTPTLLHCYYTPTGTTETPCCRYSHSTTLLLHSDTPCLHTLVQI</sequence>
<dbReference type="Gene3D" id="2.60.40.1510">
    <property type="entry name" value="ntegrin, alpha v. Chain A, domain 3"/>
    <property type="match status" value="1"/>
</dbReference>
<dbReference type="GO" id="GO:0098609">
    <property type="term" value="P:cell-cell adhesion"/>
    <property type="evidence" value="ECO:0007669"/>
    <property type="project" value="TreeGrafter"/>
</dbReference>
<proteinExistence type="predicted"/>
<dbReference type="InterPro" id="IPR048285">
    <property type="entry name" value="Integrin_alpha_Ig-like_2"/>
</dbReference>
<dbReference type="GO" id="GO:0005178">
    <property type="term" value="F:integrin binding"/>
    <property type="evidence" value="ECO:0007669"/>
    <property type="project" value="TreeGrafter"/>
</dbReference>
<comment type="subcellular location">
    <subcellularLocation>
        <location evidence="1">Membrane</location>
        <topology evidence="1">Single-pass type I membrane protein</topology>
    </subcellularLocation>
</comment>
<feature type="non-terminal residue" evidence="6">
    <location>
        <position position="487"/>
    </location>
</feature>
<keyword evidence="7" id="KW-1185">Reference proteome</keyword>
<dbReference type="GO" id="GO:0007160">
    <property type="term" value="P:cell-matrix adhesion"/>
    <property type="evidence" value="ECO:0007669"/>
    <property type="project" value="TreeGrafter"/>
</dbReference>
<evidence type="ECO:0000259" key="5">
    <source>
        <dbReference type="Pfam" id="PF20805"/>
    </source>
</evidence>
<feature type="domain" description="Integrin alpha second immunoglobulin-like" evidence="5">
    <location>
        <begin position="299"/>
        <end position="359"/>
    </location>
</feature>
<dbReference type="InterPro" id="IPR032695">
    <property type="entry name" value="Integrin_dom_sf"/>
</dbReference>
<evidence type="ECO:0000313" key="7">
    <source>
        <dbReference type="Proteomes" id="UP000736164"/>
    </source>
</evidence>
<evidence type="ECO:0000256" key="2">
    <source>
        <dbReference type="ARBA" id="ARBA00023037"/>
    </source>
</evidence>
<dbReference type="GO" id="GO:0009897">
    <property type="term" value="C:external side of plasma membrane"/>
    <property type="evidence" value="ECO:0007669"/>
    <property type="project" value="TreeGrafter"/>
</dbReference>
<keyword evidence="2" id="KW-0401">Integrin</keyword>
<evidence type="ECO:0000256" key="4">
    <source>
        <dbReference type="ARBA" id="ARBA00023180"/>
    </source>
</evidence>
<dbReference type="PANTHER" id="PTHR23220">
    <property type="entry name" value="INTEGRIN ALPHA"/>
    <property type="match status" value="1"/>
</dbReference>
<dbReference type="AlphaFoldDB" id="A0A8J7NT24"/>
<accession>A0A8J7NT24</accession>
<evidence type="ECO:0000313" key="6">
    <source>
        <dbReference type="EMBL" id="MBN3316996.1"/>
    </source>
</evidence>
<keyword evidence="4" id="KW-0325">Glycoprotein</keyword>
<dbReference type="SUPFAM" id="SSF69179">
    <property type="entry name" value="Integrin domains"/>
    <property type="match status" value="2"/>
</dbReference>
<organism evidence="6 7">
    <name type="scientific">Atractosteus spatula</name>
    <name type="common">Alligator gar</name>
    <name type="synonym">Lepisosteus spatula</name>
    <dbReference type="NCBI Taxonomy" id="7917"/>
    <lineage>
        <taxon>Eukaryota</taxon>
        <taxon>Metazoa</taxon>
        <taxon>Chordata</taxon>
        <taxon>Craniata</taxon>
        <taxon>Vertebrata</taxon>
        <taxon>Euteleostomi</taxon>
        <taxon>Actinopterygii</taxon>
        <taxon>Neopterygii</taxon>
        <taxon>Holostei</taxon>
        <taxon>Semionotiformes</taxon>
        <taxon>Lepisosteidae</taxon>
        <taxon>Atractosteus</taxon>
    </lineage>
</organism>
<evidence type="ECO:0000256" key="3">
    <source>
        <dbReference type="ARBA" id="ARBA00023136"/>
    </source>
</evidence>
<feature type="non-terminal residue" evidence="6">
    <location>
        <position position="1"/>
    </location>
</feature>
<dbReference type="Proteomes" id="UP000736164">
    <property type="component" value="Unassembled WGS sequence"/>
</dbReference>
<evidence type="ECO:0000256" key="1">
    <source>
        <dbReference type="ARBA" id="ARBA00004479"/>
    </source>
</evidence>
<dbReference type="GO" id="GO:0033627">
    <property type="term" value="P:cell adhesion mediated by integrin"/>
    <property type="evidence" value="ECO:0007669"/>
    <property type="project" value="TreeGrafter"/>
</dbReference>
<protein>
    <submittedName>
        <fullName evidence="6">ITAX protein</fullName>
    </submittedName>
</protein>
<gene>
    <name evidence="6" type="primary">Itgax_0</name>
    <name evidence="6" type="ORF">GTO95_0008645</name>
</gene>
<dbReference type="EMBL" id="JAAWVO010033084">
    <property type="protein sequence ID" value="MBN3316996.1"/>
    <property type="molecule type" value="Genomic_DNA"/>
</dbReference>
<comment type="caution">
    <text evidence="6">The sequence shown here is derived from an EMBL/GenBank/DDBJ whole genome shotgun (WGS) entry which is preliminary data.</text>
</comment>
<dbReference type="Gene3D" id="2.60.40.1460">
    <property type="entry name" value="Integrin domains. Chain A, domain 2"/>
    <property type="match status" value="1"/>
</dbReference>
<dbReference type="GO" id="GO:0007229">
    <property type="term" value="P:integrin-mediated signaling pathway"/>
    <property type="evidence" value="ECO:0007669"/>
    <property type="project" value="UniProtKB-KW"/>
</dbReference>
<dbReference type="PANTHER" id="PTHR23220:SF118">
    <property type="entry name" value="INTEGRIN ALPHA-X"/>
    <property type="match status" value="1"/>
</dbReference>